<dbReference type="EMBL" id="MU150436">
    <property type="protein sequence ID" value="KAF9456322.1"/>
    <property type="molecule type" value="Genomic_DNA"/>
</dbReference>
<organism evidence="5 6">
    <name type="scientific">Collybia nuda</name>
    <dbReference type="NCBI Taxonomy" id="64659"/>
    <lineage>
        <taxon>Eukaryota</taxon>
        <taxon>Fungi</taxon>
        <taxon>Dikarya</taxon>
        <taxon>Basidiomycota</taxon>
        <taxon>Agaricomycotina</taxon>
        <taxon>Agaricomycetes</taxon>
        <taxon>Agaricomycetidae</taxon>
        <taxon>Agaricales</taxon>
        <taxon>Tricholomatineae</taxon>
        <taxon>Clitocybaceae</taxon>
        <taxon>Collybia</taxon>
    </lineage>
</organism>
<protein>
    <submittedName>
        <fullName evidence="5">NAD(P)-binding protein</fullName>
    </submittedName>
</protein>
<comment type="similarity">
    <text evidence="1">Belongs to the 3-beta-HSD family.</text>
</comment>
<evidence type="ECO:0000256" key="3">
    <source>
        <dbReference type="SAM" id="Phobius"/>
    </source>
</evidence>
<proteinExistence type="inferred from homology"/>
<gene>
    <name evidence="5" type="ORF">BDZ94DRAFT_1229796</name>
</gene>
<dbReference type="PANTHER" id="PTHR43245:SF51">
    <property type="entry name" value="SHORT CHAIN DEHYDROGENASE_REDUCTASE FAMILY 42E, MEMBER 2"/>
    <property type="match status" value="1"/>
</dbReference>
<dbReference type="Proteomes" id="UP000807353">
    <property type="component" value="Unassembled WGS sequence"/>
</dbReference>
<evidence type="ECO:0000259" key="4">
    <source>
        <dbReference type="Pfam" id="PF01073"/>
    </source>
</evidence>
<name>A0A9P6C8S7_9AGAR</name>
<dbReference type="AlphaFoldDB" id="A0A9P6C8S7"/>
<evidence type="ECO:0000256" key="2">
    <source>
        <dbReference type="ARBA" id="ARBA00023002"/>
    </source>
</evidence>
<reference evidence="5" key="1">
    <citation type="submission" date="2020-11" db="EMBL/GenBank/DDBJ databases">
        <authorList>
            <consortium name="DOE Joint Genome Institute"/>
            <person name="Ahrendt S."/>
            <person name="Riley R."/>
            <person name="Andreopoulos W."/>
            <person name="Labutti K."/>
            <person name="Pangilinan J."/>
            <person name="Ruiz-Duenas F.J."/>
            <person name="Barrasa J.M."/>
            <person name="Sanchez-Garcia M."/>
            <person name="Camarero S."/>
            <person name="Miyauchi S."/>
            <person name="Serrano A."/>
            <person name="Linde D."/>
            <person name="Babiker R."/>
            <person name="Drula E."/>
            <person name="Ayuso-Fernandez I."/>
            <person name="Pacheco R."/>
            <person name="Padilla G."/>
            <person name="Ferreira P."/>
            <person name="Barriuso J."/>
            <person name="Kellner H."/>
            <person name="Castanera R."/>
            <person name="Alfaro M."/>
            <person name="Ramirez L."/>
            <person name="Pisabarro A.G."/>
            <person name="Kuo A."/>
            <person name="Tritt A."/>
            <person name="Lipzen A."/>
            <person name="He G."/>
            <person name="Yan M."/>
            <person name="Ng V."/>
            <person name="Cullen D."/>
            <person name="Martin F."/>
            <person name="Rosso M.-N."/>
            <person name="Henrissat B."/>
            <person name="Hibbett D."/>
            <person name="Martinez A.T."/>
            <person name="Grigoriev I.V."/>
        </authorList>
    </citation>
    <scope>NUCLEOTIDE SEQUENCE</scope>
    <source>
        <strain evidence="5">CBS 247.69</strain>
    </source>
</reference>
<keyword evidence="6" id="KW-1185">Reference proteome</keyword>
<dbReference type="GO" id="GO:0016616">
    <property type="term" value="F:oxidoreductase activity, acting on the CH-OH group of donors, NAD or NADP as acceptor"/>
    <property type="evidence" value="ECO:0007669"/>
    <property type="project" value="InterPro"/>
</dbReference>
<dbReference type="InterPro" id="IPR036291">
    <property type="entry name" value="NAD(P)-bd_dom_sf"/>
</dbReference>
<accession>A0A9P6C8S7</accession>
<evidence type="ECO:0000313" key="5">
    <source>
        <dbReference type="EMBL" id="KAF9456322.1"/>
    </source>
</evidence>
<dbReference type="GO" id="GO:0006694">
    <property type="term" value="P:steroid biosynthetic process"/>
    <property type="evidence" value="ECO:0007669"/>
    <property type="project" value="InterPro"/>
</dbReference>
<keyword evidence="3" id="KW-0812">Transmembrane</keyword>
<feature type="domain" description="3-beta hydroxysteroid dehydrogenase/isomerase" evidence="4">
    <location>
        <begin position="77"/>
        <end position="364"/>
    </location>
</feature>
<keyword evidence="3" id="KW-1133">Transmembrane helix</keyword>
<feature type="transmembrane region" description="Helical" evidence="3">
    <location>
        <begin position="6"/>
        <end position="24"/>
    </location>
</feature>
<sequence length="525" mass="57204">MEYWILGGTVFLITTLLLAVYIRVNDTRLARIPEDALVFSPKRSTPETVHSAAAIIAKSPPISLREQLPPKTGRRYIVVGGGGFLGGWIVSTLLDRGEDPRRIRIVDIRPPVRSDLTTGAAKGIQFFETNVSDAAAVDAAFTAPWLDLDQPAPEITVFHTASNIRFYERHPAMLPLSEKVNVVGTKNVVNSARSVGANVLIYTSSGSVAVRNSRFLLWPWQREPKHFVQVINDDENAIPKRHEDFFSNYAATKIQADRFVQASDKASSGASSGKGVLRTGCIRPGNGVFGPRGDMLCGAYLVRQTNPTWISNIVQSFCYVENCVLAHLCYEQRLLDTLAGSKNPDIGGQAFVIADPGTTPTYGDVYTTLETLSEGECTFPQLPPTIMLIIAYLIEFYYLGRHFLLASGLPFAKMMPPINGDLVNLQPSLFSLTSVHLIFDDSRARLPPEKGGLGYKGAWTTLQGLHKTFEEHKSGIGRSGRRSDIAGVSLGFGLGKAQRGVAKVNEKVVDGLGVDPVKILSTVSS</sequence>
<feature type="transmembrane region" description="Helical" evidence="3">
    <location>
        <begin position="76"/>
        <end position="94"/>
    </location>
</feature>
<keyword evidence="2" id="KW-0560">Oxidoreductase</keyword>
<evidence type="ECO:0000256" key="1">
    <source>
        <dbReference type="ARBA" id="ARBA00009219"/>
    </source>
</evidence>
<evidence type="ECO:0000313" key="6">
    <source>
        <dbReference type="Proteomes" id="UP000807353"/>
    </source>
</evidence>
<dbReference type="PANTHER" id="PTHR43245">
    <property type="entry name" value="BIFUNCTIONAL POLYMYXIN RESISTANCE PROTEIN ARNA"/>
    <property type="match status" value="1"/>
</dbReference>
<comment type="caution">
    <text evidence="5">The sequence shown here is derived from an EMBL/GenBank/DDBJ whole genome shotgun (WGS) entry which is preliminary data.</text>
</comment>
<dbReference type="InterPro" id="IPR050177">
    <property type="entry name" value="Lipid_A_modif_metabolic_enz"/>
</dbReference>
<dbReference type="OrthoDB" id="10058185at2759"/>
<dbReference type="Gene3D" id="3.40.50.720">
    <property type="entry name" value="NAD(P)-binding Rossmann-like Domain"/>
    <property type="match status" value="1"/>
</dbReference>
<dbReference type="SUPFAM" id="SSF51735">
    <property type="entry name" value="NAD(P)-binding Rossmann-fold domains"/>
    <property type="match status" value="1"/>
</dbReference>
<dbReference type="InterPro" id="IPR002225">
    <property type="entry name" value="3Beta_OHSteriod_DH/Estase"/>
</dbReference>
<keyword evidence="3" id="KW-0472">Membrane</keyword>
<dbReference type="Pfam" id="PF01073">
    <property type="entry name" value="3Beta_HSD"/>
    <property type="match status" value="1"/>
</dbReference>